<gene>
    <name evidence="1" type="ORF">CB0940_08849</name>
</gene>
<protein>
    <submittedName>
        <fullName evidence="1">Uncharacterized protein</fullName>
    </submittedName>
</protein>
<dbReference type="EMBL" id="LKMD01000104">
    <property type="protein sequence ID" value="PIA94757.1"/>
    <property type="molecule type" value="Genomic_DNA"/>
</dbReference>
<dbReference type="AlphaFoldDB" id="A0A2G5HQD1"/>
<proteinExistence type="predicted"/>
<sequence length="129" mass="15111">MHYRHICIYKIYTASPSVLLFLCFTTHLNRPKAKACERIQLPFRTNAYLEGTMSRVIVFWRESKRGGMRYPWGSHHFSWWCLLFGKFLGKSGVSRDEQEIIWMLLVYHPAAAVNQYQKQPESGAGLHCN</sequence>
<organism evidence="1 2">
    <name type="scientific">Cercospora beticola</name>
    <name type="common">Sugarbeet leaf spot fungus</name>
    <dbReference type="NCBI Taxonomy" id="122368"/>
    <lineage>
        <taxon>Eukaryota</taxon>
        <taxon>Fungi</taxon>
        <taxon>Dikarya</taxon>
        <taxon>Ascomycota</taxon>
        <taxon>Pezizomycotina</taxon>
        <taxon>Dothideomycetes</taxon>
        <taxon>Dothideomycetidae</taxon>
        <taxon>Mycosphaerellales</taxon>
        <taxon>Mycosphaerellaceae</taxon>
        <taxon>Cercospora</taxon>
    </lineage>
</organism>
<name>A0A2G5HQD1_CERBT</name>
<reference evidence="1 2" key="1">
    <citation type="submission" date="2015-10" db="EMBL/GenBank/DDBJ databases">
        <title>The cercosporin biosynthetic gene cluster was horizontally transferred to several fungal lineages and shown to be expanded in Cercospora beticola based on microsynteny with recipient genomes.</title>
        <authorList>
            <person name="De Jonge R."/>
            <person name="Ebert M.K."/>
            <person name="Suttle J.C."/>
            <person name="Jurick Ii W.M."/>
            <person name="Secor G.A."/>
            <person name="Thomma B.P."/>
            <person name="Van De Peer Y."/>
            <person name="Bolton M.D."/>
        </authorList>
    </citation>
    <scope>NUCLEOTIDE SEQUENCE [LARGE SCALE GENOMIC DNA]</scope>
    <source>
        <strain evidence="1 2">09-40</strain>
    </source>
</reference>
<accession>A0A2G5HQD1</accession>
<comment type="caution">
    <text evidence="1">The sequence shown here is derived from an EMBL/GenBank/DDBJ whole genome shotgun (WGS) entry which is preliminary data.</text>
</comment>
<evidence type="ECO:0000313" key="1">
    <source>
        <dbReference type="EMBL" id="PIA94757.1"/>
    </source>
</evidence>
<evidence type="ECO:0000313" key="2">
    <source>
        <dbReference type="Proteomes" id="UP000230605"/>
    </source>
</evidence>
<dbReference type="Proteomes" id="UP000230605">
    <property type="component" value="Chromosome 6"/>
</dbReference>